<accession>A0A8S1FEM8</accession>
<organism evidence="5 6">
    <name type="scientific">Caenorhabditis bovis</name>
    <dbReference type="NCBI Taxonomy" id="2654633"/>
    <lineage>
        <taxon>Eukaryota</taxon>
        <taxon>Metazoa</taxon>
        <taxon>Ecdysozoa</taxon>
        <taxon>Nematoda</taxon>
        <taxon>Chromadorea</taxon>
        <taxon>Rhabditida</taxon>
        <taxon>Rhabditina</taxon>
        <taxon>Rhabditomorpha</taxon>
        <taxon>Rhabditoidea</taxon>
        <taxon>Rhabditidae</taxon>
        <taxon>Peloderinae</taxon>
        <taxon>Caenorhabditis</taxon>
    </lineage>
</organism>
<dbReference type="GO" id="GO:0003723">
    <property type="term" value="F:RNA binding"/>
    <property type="evidence" value="ECO:0007669"/>
    <property type="project" value="TreeGrafter"/>
</dbReference>
<comment type="caution">
    <text evidence="5">The sequence shown here is derived from an EMBL/GenBank/DDBJ whole genome shotgun (WGS) entry which is preliminary data.</text>
</comment>
<dbReference type="EMBL" id="CADEPM010000012">
    <property type="protein sequence ID" value="CAB3411106.1"/>
    <property type="molecule type" value="Genomic_DNA"/>
</dbReference>
<gene>
    <name evidence="5" type="ORF">CBOVIS_LOCUS12531</name>
</gene>
<dbReference type="Proteomes" id="UP000494206">
    <property type="component" value="Unassembled WGS sequence"/>
</dbReference>
<evidence type="ECO:0000259" key="4">
    <source>
        <dbReference type="Pfam" id="PF08698"/>
    </source>
</evidence>
<dbReference type="GO" id="GO:0006396">
    <property type="term" value="P:RNA processing"/>
    <property type="evidence" value="ECO:0007669"/>
    <property type="project" value="TreeGrafter"/>
</dbReference>
<dbReference type="AlphaFoldDB" id="A0A8S1FEM8"/>
<dbReference type="PANTHER" id="PTHR21686">
    <property type="entry name" value="DEOXYNUCLEOTIDYLTRANSFERASE TERMINAL-INTERACTING PROTEIN 2"/>
    <property type="match status" value="1"/>
</dbReference>
<dbReference type="GO" id="GO:0005730">
    <property type="term" value="C:nucleolus"/>
    <property type="evidence" value="ECO:0007669"/>
    <property type="project" value="UniProtKB-SubCell"/>
</dbReference>
<feature type="region of interest" description="Disordered" evidence="3">
    <location>
        <begin position="1"/>
        <end position="49"/>
    </location>
</feature>
<dbReference type="InterPro" id="IPR039883">
    <property type="entry name" value="Fcf2/DNTTIP2"/>
</dbReference>
<feature type="domain" description="Fcf2 pre-rRNA processing C-terminal" evidence="4">
    <location>
        <begin position="124"/>
        <end position="217"/>
    </location>
</feature>
<protein>
    <recommendedName>
        <fullName evidence="4">Fcf2 pre-rRNA processing C-terminal domain-containing protein</fullName>
    </recommendedName>
</protein>
<keyword evidence="2" id="KW-0539">Nucleus</keyword>
<dbReference type="OrthoDB" id="427886at2759"/>
<proteinExistence type="predicted"/>
<name>A0A8S1FEM8_9PELO</name>
<dbReference type="PANTHER" id="PTHR21686:SF12">
    <property type="entry name" value="DEOXYNUCLEOTIDYLTRANSFERASE TERMINAL-INTERACTING PROTEIN 2"/>
    <property type="match status" value="1"/>
</dbReference>
<reference evidence="5 6" key="1">
    <citation type="submission" date="2020-04" db="EMBL/GenBank/DDBJ databases">
        <authorList>
            <person name="Laetsch R D."/>
            <person name="Stevens L."/>
            <person name="Kumar S."/>
            <person name="Blaxter L. M."/>
        </authorList>
    </citation>
    <scope>NUCLEOTIDE SEQUENCE [LARGE SCALE GENOMIC DNA]</scope>
</reference>
<evidence type="ECO:0000313" key="5">
    <source>
        <dbReference type="EMBL" id="CAB3411106.1"/>
    </source>
</evidence>
<evidence type="ECO:0000256" key="3">
    <source>
        <dbReference type="SAM" id="MobiDB-lite"/>
    </source>
</evidence>
<sequence length="253" mass="30164">MSALYYKKLQKRKNNESRNSDDSDSDDEPTTKTKKQNTSDAQYDDMSDMFVIDRNEREEVAQESEIPSGPLLTTSYLEPYEMDEDLKHLLEKAIVGPKFENNYQPQARLLGRNARARLRKEEREKTKGSQWFNMPATEITEERKRDLELLQMRGVLNPQAHYRRNDRQVLPKYFQVGRVVDAPEDYYSSRMTKKERKKTMVDELLHNEESLSKAKKKYAEIREKEVKKRRGAFQRFGYKKSHKQQRESKKKRK</sequence>
<keyword evidence="6" id="KW-1185">Reference proteome</keyword>
<dbReference type="InterPro" id="IPR014810">
    <property type="entry name" value="Fcf2_C"/>
</dbReference>
<evidence type="ECO:0000256" key="1">
    <source>
        <dbReference type="ARBA" id="ARBA00004604"/>
    </source>
</evidence>
<dbReference type="Pfam" id="PF08698">
    <property type="entry name" value="Fcf2"/>
    <property type="match status" value="1"/>
</dbReference>
<comment type="subcellular location">
    <subcellularLocation>
        <location evidence="1">Nucleus</location>
        <location evidence="1">Nucleolus</location>
    </subcellularLocation>
</comment>
<evidence type="ECO:0000256" key="2">
    <source>
        <dbReference type="ARBA" id="ARBA00023242"/>
    </source>
</evidence>
<evidence type="ECO:0000313" key="6">
    <source>
        <dbReference type="Proteomes" id="UP000494206"/>
    </source>
</evidence>
<feature type="region of interest" description="Disordered" evidence="3">
    <location>
        <begin position="230"/>
        <end position="253"/>
    </location>
</feature>